<evidence type="ECO:0000313" key="3">
    <source>
        <dbReference type="Proteomes" id="UP000678374"/>
    </source>
</evidence>
<evidence type="ECO:0000313" key="2">
    <source>
        <dbReference type="EMBL" id="MBQ0957784.1"/>
    </source>
</evidence>
<protein>
    <submittedName>
        <fullName evidence="2">Uncharacterized protein</fullName>
    </submittedName>
</protein>
<name>A0A940YH79_9BURK</name>
<dbReference type="Proteomes" id="UP000678374">
    <property type="component" value="Unassembled WGS sequence"/>
</dbReference>
<keyword evidence="3" id="KW-1185">Reference proteome</keyword>
<organism evidence="2 3">
    <name type="scientific">Ideonella aquatica</name>
    <dbReference type="NCBI Taxonomy" id="2824119"/>
    <lineage>
        <taxon>Bacteria</taxon>
        <taxon>Pseudomonadati</taxon>
        <taxon>Pseudomonadota</taxon>
        <taxon>Betaproteobacteria</taxon>
        <taxon>Burkholderiales</taxon>
        <taxon>Sphaerotilaceae</taxon>
        <taxon>Ideonella</taxon>
    </lineage>
</organism>
<dbReference type="AlphaFoldDB" id="A0A940YH79"/>
<reference evidence="2" key="1">
    <citation type="submission" date="2021-04" db="EMBL/GenBank/DDBJ databases">
        <title>The genome sequence of Ideonella sp. 4Y11.</title>
        <authorList>
            <person name="Liu Y."/>
        </authorList>
    </citation>
    <scope>NUCLEOTIDE SEQUENCE</scope>
    <source>
        <strain evidence="2">4Y11</strain>
    </source>
</reference>
<sequence>MFQSTLSLIAAAAAVLLSQSVQAGADAASTSQGAQPQAFSAALKLQKTYFEAGNGFGSALPAGSSPYGSTHTINCTVTAGCFVIVHTNVQVAGGASVNPSAIQVLVDGVVFDGPYNTPVSTTSYTVMNYQTGFPLTTGTHTVSVAVYASRATTLHRYNTEIKLYR</sequence>
<gene>
    <name evidence="2" type="ORF">KAK06_02330</name>
</gene>
<evidence type="ECO:0000256" key="1">
    <source>
        <dbReference type="SAM" id="SignalP"/>
    </source>
</evidence>
<feature type="chain" id="PRO_5037873766" evidence="1">
    <location>
        <begin position="24"/>
        <end position="165"/>
    </location>
</feature>
<feature type="signal peptide" evidence="1">
    <location>
        <begin position="1"/>
        <end position="23"/>
    </location>
</feature>
<keyword evidence="1" id="KW-0732">Signal</keyword>
<dbReference type="RefSeq" id="WP_210800193.1">
    <property type="nucleotide sequence ID" value="NZ_JAGQDE010000002.1"/>
</dbReference>
<proteinExistence type="predicted"/>
<comment type="caution">
    <text evidence="2">The sequence shown here is derived from an EMBL/GenBank/DDBJ whole genome shotgun (WGS) entry which is preliminary data.</text>
</comment>
<accession>A0A940YH79</accession>
<dbReference type="EMBL" id="JAGQDE010000002">
    <property type="protein sequence ID" value="MBQ0957784.1"/>
    <property type="molecule type" value="Genomic_DNA"/>
</dbReference>